<protein>
    <submittedName>
        <fullName evidence="8">Cytochrome c class III</fullName>
    </submittedName>
</protein>
<dbReference type="eggNOG" id="ENOG5031GI0">
    <property type="taxonomic scope" value="Bacteria"/>
</dbReference>
<dbReference type="RefSeq" id="WP_011369401.1">
    <property type="nucleotide sequence ID" value="NC_007519.1"/>
</dbReference>
<dbReference type="GO" id="GO:0020037">
    <property type="term" value="F:heme binding"/>
    <property type="evidence" value="ECO:0007669"/>
    <property type="project" value="InterPro"/>
</dbReference>
<keyword evidence="9" id="KW-1185">Reference proteome</keyword>
<dbReference type="InterPro" id="IPR036280">
    <property type="entry name" value="Multihaem_cyt_sf"/>
</dbReference>
<keyword evidence="1" id="KW-0813">Transport</keyword>
<dbReference type="KEGG" id="dde:Dde_3754"/>
<keyword evidence="5" id="KW-0408">Iron</keyword>
<dbReference type="EMBL" id="CP000112">
    <property type="protein sequence ID" value="ABB40547.1"/>
    <property type="molecule type" value="Genomic_DNA"/>
</dbReference>
<dbReference type="GO" id="GO:0009055">
    <property type="term" value="F:electron transfer activity"/>
    <property type="evidence" value="ECO:0007669"/>
    <property type="project" value="InterPro"/>
</dbReference>
<dbReference type="SUPFAM" id="SSF48695">
    <property type="entry name" value="Multiheme cytochromes"/>
    <property type="match status" value="1"/>
</dbReference>
<evidence type="ECO:0000256" key="5">
    <source>
        <dbReference type="ARBA" id="ARBA00023004"/>
    </source>
</evidence>
<organism evidence="8 9">
    <name type="scientific">Oleidesulfovibrio alaskensis (strain ATCC BAA-1058 / DSM 17464 / G20)</name>
    <name type="common">Desulfovibrio alaskensis</name>
    <dbReference type="NCBI Taxonomy" id="207559"/>
    <lineage>
        <taxon>Bacteria</taxon>
        <taxon>Pseudomonadati</taxon>
        <taxon>Thermodesulfobacteriota</taxon>
        <taxon>Desulfovibrionia</taxon>
        <taxon>Desulfovibrionales</taxon>
        <taxon>Desulfovibrionaceae</taxon>
        <taxon>Oleidesulfovibrio</taxon>
    </lineage>
</organism>
<dbReference type="GO" id="GO:0046872">
    <property type="term" value="F:metal ion binding"/>
    <property type="evidence" value="ECO:0007669"/>
    <property type="project" value="UniProtKB-KW"/>
</dbReference>
<dbReference type="HOGENOM" id="CLU_125874_3_0_7"/>
<evidence type="ECO:0000313" key="9">
    <source>
        <dbReference type="Proteomes" id="UP000002710"/>
    </source>
</evidence>
<dbReference type="Proteomes" id="UP000002710">
    <property type="component" value="Chromosome"/>
</dbReference>
<evidence type="ECO:0000259" key="7">
    <source>
        <dbReference type="Pfam" id="PF02085"/>
    </source>
</evidence>
<name>Q30UU9_OLEA2</name>
<proteinExistence type="predicted"/>
<dbReference type="InterPro" id="IPR020942">
    <property type="entry name" value="Cyt_c_III_dom"/>
</dbReference>
<evidence type="ECO:0000256" key="6">
    <source>
        <dbReference type="SAM" id="SignalP"/>
    </source>
</evidence>
<dbReference type="CDD" id="cd08168">
    <property type="entry name" value="Cytochrom_C3"/>
    <property type="match status" value="1"/>
</dbReference>
<feature type="domain" description="Class III cytochrome C" evidence="7">
    <location>
        <begin position="29"/>
        <end position="131"/>
    </location>
</feature>
<keyword evidence="2" id="KW-0349">Heme</keyword>
<dbReference type="AlphaFoldDB" id="Q30UU9"/>
<keyword evidence="6" id="KW-0732">Signal</keyword>
<dbReference type="Pfam" id="PF02085">
    <property type="entry name" value="Cytochrom_CIII"/>
    <property type="match status" value="1"/>
</dbReference>
<evidence type="ECO:0000256" key="1">
    <source>
        <dbReference type="ARBA" id="ARBA00022448"/>
    </source>
</evidence>
<feature type="chain" id="PRO_5004219675" evidence="6">
    <location>
        <begin position="26"/>
        <end position="134"/>
    </location>
</feature>
<feature type="signal peptide" evidence="6">
    <location>
        <begin position="1"/>
        <end position="25"/>
    </location>
</feature>
<evidence type="ECO:0000313" key="8">
    <source>
        <dbReference type="EMBL" id="ABB40547.1"/>
    </source>
</evidence>
<sequence length="134" mass="14666">MAHRLLLYAAAALAVLLIAAAPLLAYDVPDKIVIERPANYEKLNSWVTKVNFTHGAHAIRVSCNQCHHKESDKTLGKFVPCTQCHKSDDPTDESGFYRAWHSDGPPSCLGCHTLMRSKGGKNPVGCTSACHKPR</sequence>
<evidence type="ECO:0000256" key="2">
    <source>
        <dbReference type="ARBA" id="ARBA00022617"/>
    </source>
</evidence>
<evidence type="ECO:0000256" key="3">
    <source>
        <dbReference type="ARBA" id="ARBA00022723"/>
    </source>
</evidence>
<accession>Q30UU9</accession>
<dbReference type="STRING" id="207559.Dde_3754"/>
<reference evidence="8 9" key="1">
    <citation type="journal article" date="2011" name="J. Bacteriol.">
        <title>Complete genome sequence and updated annotation of Desulfovibrio alaskensis G20.</title>
        <authorList>
            <person name="Hauser L.J."/>
            <person name="Land M.L."/>
            <person name="Brown S.D."/>
            <person name="Larimer F."/>
            <person name="Keller K.L."/>
            <person name="Rapp-Giles B.J."/>
            <person name="Price M.N."/>
            <person name="Lin M."/>
            <person name="Bruce D.C."/>
            <person name="Detter J.C."/>
            <person name="Tapia R."/>
            <person name="Han C.S."/>
            <person name="Goodwin L.A."/>
            <person name="Cheng J.F."/>
            <person name="Pitluck S."/>
            <person name="Copeland A."/>
            <person name="Lucas S."/>
            <person name="Nolan M."/>
            <person name="Lapidus A.L."/>
            <person name="Palumbo A.V."/>
            <person name="Wall J.D."/>
        </authorList>
    </citation>
    <scope>NUCLEOTIDE SEQUENCE [LARGE SCALE GENOMIC DNA]</scope>
    <source>
        <strain evidence="9">ATCC BAA 1058 / DSM 17464 / G20</strain>
    </source>
</reference>
<gene>
    <name evidence="8" type="ordered locus">Dde_3754</name>
</gene>
<dbReference type="Gene3D" id="3.90.10.10">
    <property type="entry name" value="Cytochrome C3"/>
    <property type="match status" value="1"/>
</dbReference>
<evidence type="ECO:0000256" key="4">
    <source>
        <dbReference type="ARBA" id="ARBA00022982"/>
    </source>
</evidence>
<keyword evidence="4" id="KW-0249">Electron transport</keyword>
<keyword evidence="3" id="KW-0479">Metal-binding</keyword>